<dbReference type="SUPFAM" id="SSF111331">
    <property type="entry name" value="NAD kinase/diacylglycerol kinase-like"/>
    <property type="match status" value="1"/>
</dbReference>
<dbReference type="Gene3D" id="3.40.50.10330">
    <property type="entry name" value="Probable inorganic polyphosphate/atp-NAD kinase, domain 1"/>
    <property type="match status" value="1"/>
</dbReference>
<evidence type="ECO:0008006" key="3">
    <source>
        <dbReference type="Google" id="ProtNLM"/>
    </source>
</evidence>
<dbReference type="GO" id="GO:0051287">
    <property type="term" value="F:NAD binding"/>
    <property type="evidence" value="ECO:0007669"/>
    <property type="project" value="UniProtKB-ARBA"/>
</dbReference>
<comment type="caution">
    <text evidence="1">The sequence shown here is derived from an EMBL/GenBank/DDBJ whole genome shotgun (WGS) entry which is preliminary data.</text>
</comment>
<proteinExistence type="predicted"/>
<dbReference type="RefSeq" id="WP_126218275.1">
    <property type="nucleotide sequence ID" value="NZ_PEMG01000037.1"/>
</dbReference>
<reference evidence="1 2" key="1">
    <citation type="journal article" date="2019" name="Extremophiles">
        <title>Biogeography of thermophiles and predominance of Thermus scotoductus in domestic water heaters.</title>
        <authorList>
            <person name="Wilpiszeski R.L."/>
            <person name="Zhang Z."/>
            <person name="House C.H."/>
        </authorList>
    </citation>
    <scope>NUCLEOTIDE SEQUENCE [LARGE SCALE GENOMIC DNA]</scope>
    <source>
        <strain evidence="1 2">17_S17</strain>
    </source>
</reference>
<dbReference type="EMBL" id="PEMG01000037">
    <property type="protein sequence ID" value="RTI11804.1"/>
    <property type="molecule type" value="Genomic_DNA"/>
</dbReference>
<dbReference type="PANTHER" id="PTHR40697">
    <property type="entry name" value="ACETOIN CATABOLISM PROTEIN X"/>
    <property type="match status" value="1"/>
</dbReference>
<dbReference type="InterPro" id="IPR016064">
    <property type="entry name" value="NAD/diacylglycerol_kinase_sf"/>
</dbReference>
<dbReference type="InterPro" id="IPR002504">
    <property type="entry name" value="NADK"/>
</dbReference>
<sequence>MKTLGIVVNPFAGSDGRRIVTASPTHGVQDKVRYLTQTLQTLAEVYPARVLIAQDLAGIALSLVAMPWPFPMCLREVALAGEPEDTRGSVEALEGEADLLLVLGGDGTQRQALLACPKTPVLPLPAGTNNAFAFRLDPAYAGLVAAAVLRSGPGDAVYYPKTILLKAGSWESLAVVDAALHRGRFRGARALWNPEGLLELALAFAEPWSLGLSALGAILMPVDRRSPHGALFSFGEGGRQVAIPWFPGHVRQLWVRGWRRVPLGEPWTWRVTEPVLLALDGEREVELAPGDAVQAEVCRLEVPVVDPLRVELSRSG</sequence>
<dbReference type="InterPro" id="IPR017438">
    <property type="entry name" value="ATP-NAD_kinase_N"/>
</dbReference>
<dbReference type="PANTHER" id="PTHR40697:SF2">
    <property type="entry name" value="ATP-NAD KINASE-RELATED"/>
    <property type="match status" value="1"/>
</dbReference>
<dbReference type="Pfam" id="PF01513">
    <property type="entry name" value="NAD_kinase"/>
    <property type="match status" value="1"/>
</dbReference>
<protein>
    <recommendedName>
        <fullName evidence="3">ATP-NAD kinase</fullName>
    </recommendedName>
</protein>
<evidence type="ECO:0000313" key="2">
    <source>
        <dbReference type="Proteomes" id="UP000287173"/>
    </source>
</evidence>
<evidence type="ECO:0000313" key="1">
    <source>
        <dbReference type="EMBL" id="RTI11804.1"/>
    </source>
</evidence>
<organism evidence="1 2">
    <name type="scientific">Thermus scotoductus</name>
    <dbReference type="NCBI Taxonomy" id="37636"/>
    <lineage>
        <taxon>Bacteria</taxon>
        <taxon>Thermotogati</taxon>
        <taxon>Deinococcota</taxon>
        <taxon>Deinococci</taxon>
        <taxon>Thermales</taxon>
        <taxon>Thermaceae</taxon>
        <taxon>Thermus</taxon>
    </lineage>
</organism>
<dbReference type="AlphaFoldDB" id="A0A430UTB4"/>
<name>A0A430UTB4_THESC</name>
<dbReference type="GO" id="GO:0003951">
    <property type="term" value="F:NAD+ kinase activity"/>
    <property type="evidence" value="ECO:0007669"/>
    <property type="project" value="InterPro"/>
</dbReference>
<gene>
    <name evidence="1" type="ORF">CSW30_02020</name>
</gene>
<dbReference type="GO" id="GO:0005524">
    <property type="term" value="F:ATP binding"/>
    <property type="evidence" value="ECO:0007669"/>
    <property type="project" value="UniProtKB-ARBA"/>
</dbReference>
<dbReference type="GO" id="GO:0006741">
    <property type="term" value="P:NADP+ biosynthetic process"/>
    <property type="evidence" value="ECO:0007669"/>
    <property type="project" value="InterPro"/>
</dbReference>
<accession>A0A430UTB4</accession>
<dbReference type="InterPro" id="IPR039065">
    <property type="entry name" value="AcoX-like"/>
</dbReference>
<dbReference type="Proteomes" id="UP000287173">
    <property type="component" value="Unassembled WGS sequence"/>
</dbReference>